<proteinExistence type="predicted"/>
<dbReference type="EMBL" id="LR134155">
    <property type="protein sequence ID" value="VEA67819.1"/>
    <property type="molecule type" value="Genomic_DNA"/>
</dbReference>
<dbReference type="SUPFAM" id="SSF51445">
    <property type="entry name" value="(Trans)glycosidases"/>
    <property type="match status" value="1"/>
</dbReference>
<dbReference type="SUPFAM" id="SSF49785">
    <property type="entry name" value="Galactose-binding domain-like"/>
    <property type="match status" value="1"/>
</dbReference>
<dbReference type="InterPro" id="IPR017853">
    <property type="entry name" value="GH"/>
</dbReference>
<accession>A0A3S4FLP3</accession>
<evidence type="ECO:0000313" key="2">
    <source>
        <dbReference type="Proteomes" id="UP000271603"/>
    </source>
</evidence>
<dbReference type="Gene3D" id="3.20.20.80">
    <property type="entry name" value="Glycosidases"/>
    <property type="match status" value="1"/>
</dbReference>
<evidence type="ECO:0000313" key="1">
    <source>
        <dbReference type="EMBL" id="VEA67819.1"/>
    </source>
</evidence>
<dbReference type="STRING" id="61652.AXX16_2378"/>
<organism evidence="1 2">
    <name type="scientific">Serratia rubidaea</name>
    <name type="common">Serratia marinorubra</name>
    <dbReference type="NCBI Taxonomy" id="61652"/>
    <lineage>
        <taxon>Bacteria</taxon>
        <taxon>Pseudomonadati</taxon>
        <taxon>Pseudomonadota</taxon>
        <taxon>Gammaproteobacteria</taxon>
        <taxon>Enterobacterales</taxon>
        <taxon>Yersiniaceae</taxon>
        <taxon>Serratia</taxon>
    </lineage>
</organism>
<dbReference type="Proteomes" id="UP000271603">
    <property type="component" value="Chromosome"/>
</dbReference>
<name>A0A3S4FLP3_SERRU</name>
<evidence type="ECO:0008006" key="3">
    <source>
        <dbReference type="Google" id="ProtNLM"/>
    </source>
</evidence>
<dbReference type="InterPro" id="IPR008979">
    <property type="entry name" value="Galactose-bd-like_sf"/>
</dbReference>
<reference evidence="1 2" key="1">
    <citation type="submission" date="2018-12" db="EMBL/GenBank/DDBJ databases">
        <authorList>
            <consortium name="Pathogen Informatics"/>
        </authorList>
    </citation>
    <scope>NUCLEOTIDE SEQUENCE [LARGE SCALE GENOMIC DNA]</scope>
    <source>
        <strain evidence="1 2">NCTC9419</strain>
    </source>
</reference>
<sequence>MPSIAAAALLHAMPPQDCAPNLLHNPGFEQGLQGWRGAGAGPDSVAHGGAASLRYHNPDDARYRTFSQTIAAQPGQTIAFGAWLKGRGLQGPPQDRGASVYIQSFDAQGRFLEGRYPAGIVGDSDWRPISARYRVPQRAARVTLGLYLRRGTTGTAWFDDVYACALPPQATLYPANGRTLIETPQPQWVTVSSVLLDRQRKVIDQTKRRRYIADRQWLTYTPPLLPPGEYRLRQQVTEAATGRRRSSEIALDIGQPTPAVTIDGQGFTRRHGERLFPLGIYSTRDGDDDLARIAAAGFNSVLNYRYGLGKDADGFFRRSRRHGLQVIYAIKDLYAGSRFAPATRGSYAALAATQINRLKNQPNLLAWYINDELGLEFLPQIAARHQQVQRLDRHHPTFQVLNKTAALDDYYNSTDILATDPYPVGSEPHLRRTLHDTLQTVRAARGVKGAWMVIQIMDHAAYDSRRQARAPTEDEVRAQAWLALIGGARGLLFYSYNDLFYQQQRGRFERAAFAAQWRGIARVARQIRSFSPYLLTGDGVTLQLDGPAAARIFVRGDSALLLAANPEARTVTLSLTLPDGWHHQTERTLAMSLPPFGAIHLPLQR</sequence>
<dbReference type="AlphaFoldDB" id="A0A3S4FLP3"/>
<gene>
    <name evidence="1" type="ORF">NCTC9419_00017</name>
</gene>
<dbReference type="Gene3D" id="2.60.120.260">
    <property type="entry name" value="Galactose-binding domain-like"/>
    <property type="match status" value="1"/>
</dbReference>
<protein>
    <recommendedName>
        <fullName evidence="3">Carbohydrate binding domain</fullName>
    </recommendedName>
</protein>